<name>A0A812BGV4_ACAPH</name>
<dbReference type="PANTHER" id="PTHR24198">
    <property type="entry name" value="ANKYRIN REPEAT AND PROTEIN KINASE DOMAIN-CONTAINING PROTEIN"/>
    <property type="match status" value="1"/>
</dbReference>
<comment type="caution">
    <text evidence="4">The sequence shown here is derived from an EMBL/GenBank/DDBJ whole genome shotgun (WGS) entry which is preliminary data.</text>
</comment>
<dbReference type="Pfam" id="PF12796">
    <property type="entry name" value="Ank_2"/>
    <property type="match status" value="1"/>
</dbReference>
<evidence type="ECO:0000256" key="2">
    <source>
        <dbReference type="ARBA" id="ARBA00023043"/>
    </source>
</evidence>
<evidence type="ECO:0000313" key="5">
    <source>
        <dbReference type="Proteomes" id="UP000597762"/>
    </source>
</evidence>
<accession>A0A812BGV4</accession>
<dbReference type="InterPro" id="IPR002110">
    <property type="entry name" value="Ankyrin_rpt"/>
</dbReference>
<reference evidence="4" key="1">
    <citation type="submission" date="2021-01" db="EMBL/GenBank/DDBJ databases">
        <authorList>
            <person name="Li R."/>
            <person name="Bekaert M."/>
        </authorList>
    </citation>
    <scope>NUCLEOTIDE SEQUENCE</scope>
    <source>
        <strain evidence="4">Farmed</strain>
    </source>
</reference>
<keyword evidence="5" id="KW-1185">Reference proteome</keyword>
<feature type="repeat" description="ANK" evidence="3">
    <location>
        <begin position="84"/>
        <end position="116"/>
    </location>
</feature>
<evidence type="ECO:0000313" key="4">
    <source>
        <dbReference type="EMBL" id="CAE1235647.1"/>
    </source>
</evidence>
<protein>
    <submittedName>
        <fullName evidence="4">EHMT</fullName>
        <ecNumber evidence="4">2.1.1.355</ecNumber>
    </submittedName>
</protein>
<keyword evidence="4" id="KW-0808">Transferase</keyword>
<keyword evidence="4" id="KW-0489">Methyltransferase</keyword>
<dbReference type="AlphaFoldDB" id="A0A812BGV4"/>
<dbReference type="PROSITE" id="PS50088">
    <property type="entry name" value="ANK_REPEAT"/>
    <property type="match status" value="1"/>
</dbReference>
<organism evidence="4 5">
    <name type="scientific">Acanthosepion pharaonis</name>
    <name type="common">Pharaoh cuttlefish</name>
    <name type="synonym">Sepia pharaonis</name>
    <dbReference type="NCBI Taxonomy" id="158019"/>
    <lineage>
        <taxon>Eukaryota</taxon>
        <taxon>Metazoa</taxon>
        <taxon>Spiralia</taxon>
        <taxon>Lophotrochozoa</taxon>
        <taxon>Mollusca</taxon>
        <taxon>Cephalopoda</taxon>
        <taxon>Coleoidea</taxon>
        <taxon>Decapodiformes</taxon>
        <taxon>Sepiida</taxon>
        <taxon>Sepiina</taxon>
        <taxon>Sepiidae</taxon>
        <taxon>Acanthosepion</taxon>
    </lineage>
</organism>
<evidence type="ECO:0000256" key="1">
    <source>
        <dbReference type="ARBA" id="ARBA00022737"/>
    </source>
</evidence>
<gene>
    <name evidence="4" type="ORF">SPHA_19912</name>
</gene>
<proteinExistence type="predicted"/>
<dbReference type="SUPFAM" id="SSF48403">
    <property type="entry name" value="Ankyrin repeat"/>
    <property type="match status" value="1"/>
</dbReference>
<keyword evidence="1" id="KW-0677">Repeat</keyword>
<evidence type="ECO:0000256" key="3">
    <source>
        <dbReference type="PROSITE-ProRule" id="PRU00023"/>
    </source>
</evidence>
<dbReference type="SMART" id="SM00248">
    <property type="entry name" value="ANK"/>
    <property type="match status" value="2"/>
</dbReference>
<dbReference type="Gene3D" id="1.25.40.20">
    <property type="entry name" value="Ankyrin repeat-containing domain"/>
    <property type="match status" value="1"/>
</dbReference>
<dbReference type="PANTHER" id="PTHR24198:SF165">
    <property type="entry name" value="ANKYRIN REPEAT-CONTAINING PROTEIN-RELATED"/>
    <property type="match status" value="1"/>
</dbReference>
<keyword evidence="2 3" id="KW-0040">ANK repeat</keyword>
<sequence length="177" mass="19883">MSRKQRHLLDLISANDLTQVDMLWRDHGRSLDKPVHIQANDTCAKWPPLCFAVKFGQSSIVQYLISKGCSTKCQGWMSKKGVREYFNPLSLACKGKKIDILKMLVDAGVDVNSQLPGDQMEEEEGGSIDFKDVRNTCLHWAVQYGQVEVHKDPFTSSYSRQASATNVTGQMDPLSLF</sequence>
<dbReference type="GO" id="GO:0032259">
    <property type="term" value="P:methylation"/>
    <property type="evidence" value="ECO:0007669"/>
    <property type="project" value="UniProtKB-KW"/>
</dbReference>
<dbReference type="EMBL" id="CAHIKZ030000724">
    <property type="protein sequence ID" value="CAE1235647.1"/>
    <property type="molecule type" value="Genomic_DNA"/>
</dbReference>
<dbReference type="OrthoDB" id="5806726at2759"/>
<dbReference type="EC" id="2.1.1.355" evidence="4"/>
<dbReference type="GO" id="GO:0140949">
    <property type="term" value="F:histone H3K9 trimethyltransferase activity"/>
    <property type="evidence" value="ECO:0007669"/>
    <property type="project" value="UniProtKB-EC"/>
</dbReference>
<dbReference type="Proteomes" id="UP000597762">
    <property type="component" value="Unassembled WGS sequence"/>
</dbReference>
<dbReference type="InterPro" id="IPR036770">
    <property type="entry name" value="Ankyrin_rpt-contain_sf"/>
</dbReference>